<dbReference type="EMBL" id="FNTI01000001">
    <property type="protein sequence ID" value="SEC82465.1"/>
    <property type="molecule type" value="Genomic_DNA"/>
</dbReference>
<sequence>MAPSRIELMVDTLGFLECGWAILDRHLKVLHLNASIREFLGKGLTLVDRQLSSMRRADQAKLTNYLRRVIAGNICTTESDHDFVHLPRRDQLPLIVRAHCVSRSSPEENPDALGIVLVTDPEHSPFPRQSLIQLTLGLSNSEARIALALINGASLVQAAQHVGITHETARTHLKHVFAKTNTNRQSELVVLLSRIFRLS</sequence>
<dbReference type="SUPFAM" id="SSF46894">
    <property type="entry name" value="C-terminal effector domain of the bipartite response regulators"/>
    <property type="match status" value="1"/>
</dbReference>
<name>A0A1H4VNH2_9BRAD</name>
<dbReference type="InterPro" id="IPR036388">
    <property type="entry name" value="WH-like_DNA-bd_sf"/>
</dbReference>
<dbReference type="InterPro" id="IPR016032">
    <property type="entry name" value="Sig_transdc_resp-reg_C-effctor"/>
</dbReference>
<evidence type="ECO:0000313" key="3">
    <source>
        <dbReference type="Proteomes" id="UP000183208"/>
    </source>
</evidence>
<dbReference type="SMART" id="SM00421">
    <property type="entry name" value="HTH_LUXR"/>
    <property type="match status" value="1"/>
</dbReference>
<accession>A0A1H4VNH2</accession>
<dbReference type="Gene3D" id="1.10.10.10">
    <property type="entry name" value="Winged helix-like DNA-binding domain superfamily/Winged helix DNA-binding domain"/>
    <property type="match status" value="1"/>
</dbReference>
<keyword evidence="2" id="KW-0238">DNA-binding</keyword>
<feature type="domain" description="HTH luxR-type" evidence="1">
    <location>
        <begin position="135"/>
        <end position="192"/>
    </location>
</feature>
<protein>
    <submittedName>
        <fullName evidence="2">DNA-binding transcriptional regulator, CsgD family</fullName>
    </submittedName>
</protein>
<gene>
    <name evidence="2" type="ORF">SAMN05444171_2345</name>
</gene>
<dbReference type="AlphaFoldDB" id="A0A1H4VNH2"/>
<organism evidence="2 3">
    <name type="scientific">Bradyrhizobium lablabi</name>
    <dbReference type="NCBI Taxonomy" id="722472"/>
    <lineage>
        <taxon>Bacteria</taxon>
        <taxon>Pseudomonadati</taxon>
        <taxon>Pseudomonadota</taxon>
        <taxon>Alphaproteobacteria</taxon>
        <taxon>Hyphomicrobiales</taxon>
        <taxon>Nitrobacteraceae</taxon>
        <taxon>Bradyrhizobium</taxon>
    </lineage>
</organism>
<dbReference type="GO" id="GO:0003677">
    <property type="term" value="F:DNA binding"/>
    <property type="evidence" value="ECO:0007669"/>
    <property type="project" value="UniProtKB-KW"/>
</dbReference>
<proteinExistence type="predicted"/>
<dbReference type="Proteomes" id="UP000183208">
    <property type="component" value="Unassembled WGS sequence"/>
</dbReference>
<reference evidence="2 3" key="1">
    <citation type="submission" date="2016-10" db="EMBL/GenBank/DDBJ databases">
        <authorList>
            <person name="de Groot N.N."/>
        </authorList>
    </citation>
    <scope>NUCLEOTIDE SEQUENCE [LARGE SCALE GENOMIC DNA]</scope>
    <source>
        <strain evidence="2 3">GAS522</strain>
    </source>
</reference>
<dbReference type="GO" id="GO:0006355">
    <property type="term" value="P:regulation of DNA-templated transcription"/>
    <property type="evidence" value="ECO:0007669"/>
    <property type="project" value="InterPro"/>
</dbReference>
<dbReference type="InterPro" id="IPR000792">
    <property type="entry name" value="Tscrpt_reg_LuxR_C"/>
</dbReference>
<evidence type="ECO:0000313" key="2">
    <source>
        <dbReference type="EMBL" id="SEC82465.1"/>
    </source>
</evidence>
<evidence type="ECO:0000259" key="1">
    <source>
        <dbReference type="SMART" id="SM00421"/>
    </source>
</evidence>